<dbReference type="Proteomes" id="UP001279410">
    <property type="component" value="Unassembled WGS sequence"/>
</dbReference>
<evidence type="ECO:0000256" key="1">
    <source>
        <dbReference type="SAM" id="MobiDB-lite"/>
    </source>
</evidence>
<accession>A0AAD3NFY4</accession>
<comment type="caution">
    <text evidence="2">The sequence shown here is derived from an EMBL/GenBank/DDBJ whole genome shotgun (WGS) entry which is preliminary data.</text>
</comment>
<feature type="region of interest" description="Disordered" evidence="1">
    <location>
        <begin position="1"/>
        <end position="23"/>
    </location>
</feature>
<keyword evidence="3" id="KW-1185">Reference proteome</keyword>
<sequence length="98" mass="10489">MVFSSLRSQELGLQKSNPNPRLHMPMLRITATRTLSASTTTGTPVIQAPRTVVTPPALEGHHCFTTPPVDPAPVTLQSPLVFLPEVSAASPASAPFYR</sequence>
<evidence type="ECO:0000313" key="3">
    <source>
        <dbReference type="Proteomes" id="UP001279410"/>
    </source>
</evidence>
<dbReference type="EMBL" id="BRZM01000980">
    <property type="protein sequence ID" value="GLD72313.1"/>
    <property type="molecule type" value="Genomic_DNA"/>
</dbReference>
<protein>
    <submittedName>
        <fullName evidence="2">Zinc finger protein basonuclin-2 isoform X1</fullName>
    </submittedName>
</protein>
<gene>
    <name evidence="2" type="ORF">AKAME5_002363700</name>
</gene>
<proteinExistence type="predicted"/>
<organism evidence="2 3">
    <name type="scientific">Lates japonicus</name>
    <name type="common">Japanese lates</name>
    <dbReference type="NCBI Taxonomy" id="270547"/>
    <lineage>
        <taxon>Eukaryota</taxon>
        <taxon>Metazoa</taxon>
        <taxon>Chordata</taxon>
        <taxon>Craniata</taxon>
        <taxon>Vertebrata</taxon>
        <taxon>Euteleostomi</taxon>
        <taxon>Actinopterygii</taxon>
        <taxon>Neopterygii</taxon>
        <taxon>Teleostei</taxon>
        <taxon>Neoteleostei</taxon>
        <taxon>Acanthomorphata</taxon>
        <taxon>Carangaria</taxon>
        <taxon>Carangaria incertae sedis</taxon>
        <taxon>Centropomidae</taxon>
        <taxon>Lates</taxon>
    </lineage>
</organism>
<dbReference type="AlphaFoldDB" id="A0AAD3NFY4"/>
<name>A0AAD3NFY4_LATJO</name>
<evidence type="ECO:0000313" key="2">
    <source>
        <dbReference type="EMBL" id="GLD72313.1"/>
    </source>
</evidence>
<reference evidence="2" key="1">
    <citation type="submission" date="2022-08" db="EMBL/GenBank/DDBJ databases">
        <title>Genome sequencing of akame (Lates japonicus).</title>
        <authorList>
            <person name="Hashiguchi Y."/>
            <person name="Takahashi H."/>
        </authorList>
    </citation>
    <scope>NUCLEOTIDE SEQUENCE</scope>
    <source>
        <strain evidence="2">Kochi</strain>
    </source>
</reference>